<dbReference type="InterPro" id="IPR015375">
    <property type="entry name" value="NADH_PPase-like_N"/>
</dbReference>
<feature type="domain" description="Nudix hydrolase" evidence="10">
    <location>
        <begin position="162"/>
        <end position="286"/>
    </location>
</feature>
<evidence type="ECO:0000259" key="10">
    <source>
        <dbReference type="PROSITE" id="PS51462"/>
    </source>
</evidence>
<dbReference type="OrthoDB" id="9791656at2"/>
<dbReference type="Gene3D" id="3.90.79.20">
    <property type="match status" value="1"/>
</dbReference>
<evidence type="ECO:0000256" key="9">
    <source>
        <dbReference type="ARBA" id="ARBA00023679"/>
    </source>
</evidence>
<dbReference type="AlphaFoldDB" id="A0A542ZBA9"/>
<dbReference type="SUPFAM" id="SSF55811">
    <property type="entry name" value="Nudix"/>
    <property type="match status" value="1"/>
</dbReference>
<dbReference type="PANTHER" id="PTHR42904">
    <property type="entry name" value="NUDIX HYDROLASE, NUDC SUBFAMILY"/>
    <property type="match status" value="1"/>
</dbReference>
<dbReference type="EMBL" id="VFOR01000002">
    <property type="protein sequence ID" value="TQL57633.1"/>
    <property type="molecule type" value="Genomic_DNA"/>
</dbReference>
<evidence type="ECO:0000313" key="12">
    <source>
        <dbReference type="Proteomes" id="UP000316196"/>
    </source>
</evidence>
<dbReference type="GO" id="GO:0019677">
    <property type="term" value="P:NAD+ catabolic process"/>
    <property type="evidence" value="ECO:0007669"/>
    <property type="project" value="TreeGrafter"/>
</dbReference>
<organism evidence="11 12">
    <name type="scientific">Propioniferax innocua</name>
    <dbReference type="NCBI Taxonomy" id="1753"/>
    <lineage>
        <taxon>Bacteria</taxon>
        <taxon>Bacillati</taxon>
        <taxon>Actinomycetota</taxon>
        <taxon>Actinomycetes</taxon>
        <taxon>Propionibacteriales</taxon>
        <taxon>Propionibacteriaceae</taxon>
        <taxon>Propioniferax</taxon>
    </lineage>
</organism>
<evidence type="ECO:0000256" key="4">
    <source>
        <dbReference type="ARBA" id="ARBA00012381"/>
    </source>
</evidence>
<dbReference type="Proteomes" id="UP000316196">
    <property type="component" value="Unassembled WGS sequence"/>
</dbReference>
<dbReference type="Gene3D" id="3.90.79.10">
    <property type="entry name" value="Nucleoside Triphosphate Pyrophosphohydrolase"/>
    <property type="match status" value="1"/>
</dbReference>
<dbReference type="InterPro" id="IPR015797">
    <property type="entry name" value="NUDIX_hydrolase-like_dom_sf"/>
</dbReference>
<dbReference type="GO" id="GO:0046872">
    <property type="term" value="F:metal ion binding"/>
    <property type="evidence" value="ECO:0007669"/>
    <property type="project" value="UniProtKB-KW"/>
</dbReference>
<evidence type="ECO:0000256" key="2">
    <source>
        <dbReference type="ARBA" id="ARBA00001947"/>
    </source>
</evidence>
<comment type="caution">
    <text evidence="11">The sequence shown here is derived from an EMBL/GenBank/DDBJ whole genome shotgun (WGS) entry which is preliminary data.</text>
</comment>
<dbReference type="GO" id="GO:0006742">
    <property type="term" value="P:NADP+ catabolic process"/>
    <property type="evidence" value="ECO:0007669"/>
    <property type="project" value="TreeGrafter"/>
</dbReference>
<dbReference type="InterPro" id="IPR050241">
    <property type="entry name" value="NAD-cap_RNA_hydrolase_NudC"/>
</dbReference>
<dbReference type="InterPro" id="IPR049734">
    <property type="entry name" value="NudC-like_C"/>
</dbReference>
<evidence type="ECO:0000256" key="6">
    <source>
        <dbReference type="ARBA" id="ARBA00022801"/>
    </source>
</evidence>
<dbReference type="EC" id="3.6.1.22" evidence="4"/>
<name>A0A542ZBA9_9ACTN</name>
<dbReference type="NCBIfam" id="NF001299">
    <property type="entry name" value="PRK00241.1"/>
    <property type="match status" value="1"/>
</dbReference>
<evidence type="ECO:0000256" key="5">
    <source>
        <dbReference type="ARBA" id="ARBA00022723"/>
    </source>
</evidence>
<dbReference type="PANTHER" id="PTHR42904:SF6">
    <property type="entry name" value="NAD-CAPPED RNA HYDROLASE NUDT12"/>
    <property type="match status" value="1"/>
</dbReference>
<keyword evidence="5" id="KW-0479">Metal-binding</keyword>
<comment type="cofactor">
    <cofactor evidence="1">
        <name>Mg(2+)</name>
        <dbReference type="ChEBI" id="CHEBI:18420"/>
    </cofactor>
</comment>
<comment type="cofactor">
    <cofactor evidence="2">
        <name>Zn(2+)</name>
        <dbReference type="ChEBI" id="CHEBI:29105"/>
    </cofactor>
</comment>
<keyword evidence="12" id="KW-1185">Reference proteome</keyword>
<reference evidence="11 12" key="1">
    <citation type="submission" date="2019-06" db="EMBL/GenBank/DDBJ databases">
        <title>Sequencing the genomes of 1000 actinobacteria strains.</title>
        <authorList>
            <person name="Klenk H.-P."/>
        </authorList>
    </citation>
    <scope>NUCLEOTIDE SEQUENCE [LARGE SCALE GENOMIC DNA]</scope>
    <source>
        <strain evidence="11 12">DSM 8251</strain>
    </source>
</reference>
<dbReference type="InterPro" id="IPR000086">
    <property type="entry name" value="NUDIX_hydrolase_dom"/>
</dbReference>
<keyword evidence="8" id="KW-0520">NAD</keyword>
<dbReference type="InterPro" id="IPR020084">
    <property type="entry name" value="NUDIX_hydrolase_CS"/>
</dbReference>
<sequence>MSTWRDIWTEASALDRAELLRKDDDWLATSWRSPRSWLVQTVGPGRIAMAEQTSLPRLRPRGTFDAQRHFFLGTLAEQGAEPRAVFTTLEHEDALPEGLTAISLRTAVPQLPGPEADIAVAATAICQWNHRDRFCPGCGNASTVTDGGFARWCDTCERFTFPRNDAAVIAAVLDDDDRILLGHQKSWGGGRVSVLAGFVESGESLEQAVHREIGEEVGVRLREVSYLGSQPWPYPRSLMVAYFARAADTRVRVDDMEIVDADWFTREQVARVIAAQDDAVAASGRGASGWPDGAESTTRDVALGGVPISLPGPGTIARRLIEAWLADETGLSVPAQTPGSPDAPPHA</sequence>
<evidence type="ECO:0000313" key="11">
    <source>
        <dbReference type="EMBL" id="TQL57633.1"/>
    </source>
</evidence>
<proteinExistence type="inferred from homology"/>
<accession>A0A542ZBA9</accession>
<comment type="similarity">
    <text evidence="3">Belongs to the Nudix hydrolase family. NudC subfamily.</text>
</comment>
<dbReference type="PROSITE" id="PS51462">
    <property type="entry name" value="NUDIX"/>
    <property type="match status" value="1"/>
</dbReference>
<gene>
    <name evidence="11" type="ORF">FB460_1469</name>
</gene>
<dbReference type="Pfam" id="PF09296">
    <property type="entry name" value="NUDIX-like"/>
    <property type="match status" value="1"/>
</dbReference>
<dbReference type="CDD" id="cd03429">
    <property type="entry name" value="NUDIX_NADH_pyrophosphatase_Nudt13"/>
    <property type="match status" value="1"/>
</dbReference>
<dbReference type="GO" id="GO:0035529">
    <property type="term" value="F:NADH pyrophosphatase activity"/>
    <property type="evidence" value="ECO:0007669"/>
    <property type="project" value="TreeGrafter"/>
</dbReference>
<comment type="catalytic activity">
    <reaction evidence="9">
        <text>a 5'-end NAD(+)-phospho-ribonucleoside in mRNA + H2O = a 5'-end phospho-adenosine-phospho-ribonucleoside in mRNA + beta-nicotinamide D-ribonucleotide + 2 H(+)</text>
        <dbReference type="Rhea" id="RHEA:60876"/>
        <dbReference type="Rhea" id="RHEA-COMP:15698"/>
        <dbReference type="Rhea" id="RHEA-COMP:15719"/>
        <dbReference type="ChEBI" id="CHEBI:14649"/>
        <dbReference type="ChEBI" id="CHEBI:15377"/>
        <dbReference type="ChEBI" id="CHEBI:15378"/>
        <dbReference type="ChEBI" id="CHEBI:144029"/>
        <dbReference type="ChEBI" id="CHEBI:144051"/>
    </reaction>
    <physiologicalReaction direction="left-to-right" evidence="9">
        <dbReference type="Rhea" id="RHEA:60877"/>
    </physiologicalReaction>
</comment>
<dbReference type="GO" id="GO:0005829">
    <property type="term" value="C:cytosol"/>
    <property type="evidence" value="ECO:0007669"/>
    <property type="project" value="TreeGrafter"/>
</dbReference>
<evidence type="ECO:0000256" key="7">
    <source>
        <dbReference type="ARBA" id="ARBA00022842"/>
    </source>
</evidence>
<keyword evidence="7" id="KW-0460">Magnesium</keyword>
<protein>
    <recommendedName>
        <fullName evidence="4">NAD(+) diphosphatase</fullName>
        <ecNumber evidence="4">3.6.1.22</ecNumber>
    </recommendedName>
</protein>
<evidence type="ECO:0000256" key="8">
    <source>
        <dbReference type="ARBA" id="ARBA00023027"/>
    </source>
</evidence>
<dbReference type="PROSITE" id="PS00893">
    <property type="entry name" value="NUDIX_BOX"/>
    <property type="match status" value="1"/>
</dbReference>
<dbReference type="RefSeq" id="WP_142093492.1">
    <property type="nucleotide sequence ID" value="NZ_BAAAMD010000003.1"/>
</dbReference>
<dbReference type="Pfam" id="PF00293">
    <property type="entry name" value="NUDIX"/>
    <property type="match status" value="1"/>
</dbReference>
<keyword evidence="6" id="KW-0378">Hydrolase</keyword>
<evidence type="ECO:0000256" key="1">
    <source>
        <dbReference type="ARBA" id="ARBA00001946"/>
    </source>
</evidence>
<evidence type="ECO:0000256" key="3">
    <source>
        <dbReference type="ARBA" id="ARBA00009595"/>
    </source>
</evidence>